<feature type="transmembrane region" description="Helical" evidence="1">
    <location>
        <begin position="46"/>
        <end position="64"/>
    </location>
</feature>
<accession>A0ABM7MT38</accession>
<gene>
    <name evidence="2" type="ORF">MIZ03_4324</name>
</gene>
<evidence type="ECO:0000313" key="2">
    <source>
        <dbReference type="EMBL" id="BCO29401.1"/>
    </source>
</evidence>
<feature type="transmembrane region" description="Helical" evidence="1">
    <location>
        <begin position="94"/>
        <end position="113"/>
    </location>
</feature>
<name>A0ABM7MT38_9BURK</name>
<dbReference type="InterPro" id="IPR008407">
    <property type="entry name" value="Brnchd-chn_aa_trnsp_AzlD"/>
</dbReference>
<evidence type="ECO:0000256" key="1">
    <source>
        <dbReference type="SAM" id="Phobius"/>
    </source>
</evidence>
<keyword evidence="3" id="KW-1185">Reference proteome</keyword>
<dbReference type="RefSeq" id="WP_223913210.1">
    <property type="nucleotide sequence ID" value="NZ_AP024238.1"/>
</dbReference>
<protein>
    <recommendedName>
        <fullName evidence="4">Branched-chain amino acid transport</fullName>
    </recommendedName>
</protein>
<evidence type="ECO:0008006" key="4">
    <source>
        <dbReference type="Google" id="ProtNLM"/>
    </source>
</evidence>
<reference evidence="2 3" key="1">
    <citation type="journal article" date="2021" name="Microbiol. Spectr.">
        <title>A Single Bacterium Capable of Oxidation and Reduction of Iron at Circumneutral pH.</title>
        <authorList>
            <person name="Kato S."/>
            <person name="Ohkuma M."/>
        </authorList>
    </citation>
    <scope>NUCLEOTIDE SEQUENCE [LARGE SCALE GENOMIC DNA]</scope>
    <source>
        <strain evidence="2 3">MIZ03</strain>
    </source>
</reference>
<feature type="transmembrane region" description="Helical" evidence="1">
    <location>
        <begin position="6"/>
        <end position="26"/>
    </location>
</feature>
<keyword evidence="1" id="KW-0472">Membrane</keyword>
<proteinExistence type="predicted"/>
<dbReference type="Proteomes" id="UP000824366">
    <property type="component" value="Chromosome"/>
</dbReference>
<keyword evidence="1" id="KW-0812">Transmembrane</keyword>
<keyword evidence="1" id="KW-1133">Transmembrane helix</keyword>
<evidence type="ECO:0000313" key="3">
    <source>
        <dbReference type="Proteomes" id="UP000824366"/>
    </source>
</evidence>
<dbReference type="EMBL" id="AP024238">
    <property type="protein sequence ID" value="BCO29401.1"/>
    <property type="molecule type" value="Genomic_DNA"/>
</dbReference>
<dbReference type="Pfam" id="PF05437">
    <property type="entry name" value="AzlD"/>
    <property type="match status" value="1"/>
</dbReference>
<organism evidence="2 3">
    <name type="scientific">Rhodoferax lithotrophicus</name>
    <dbReference type="NCBI Taxonomy" id="2798804"/>
    <lineage>
        <taxon>Bacteria</taxon>
        <taxon>Pseudomonadati</taxon>
        <taxon>Pseudomonadota</taxon>
        <taxon>Betaproteobacteria</taxon>
        <taxon>Burkholderiales</taxon>
        <taxon>Comamonadaceae</taxon>
        <taxon>Rhodoferax</taxon>
    </lineage>
</organism>
<sequence>MNGTDLWTMGVIVGLALVTVITRCFFFMSNQPWQLPHWAQRGLQYAPIAALAAVVAPEVVMAHGQLISTWQDARIYAALTGAVYFFWRKGQGQAVLGTIVSGMAVYLPLHLGLGW</sequence>